<protein>
    <submittedName>
        <fullName evidence="2">VLIG-type G domain-containing protein</fullName>
    </submittedName>
</protein>
<evidence type="ECO:0000313" key="1">
    <source>
        <dbReference type="Proteomes" id="UP000095286"/>
    </source>
</evidence>
<name>A0AC35UBD1_9BILA</name>
<accession>A0AC35UBD1</accession>
<reference evidence="2" key="1">
    <citation type="submission" date="2016-11" db="UniProtKB">
        <authorList>
            <consortium name="WormBaseParasite"/>
        </authorList>
    </citation>
    <scope>IDENTIFICATION</scope>
    <source>
        <strain evidence="2">KR3021</strain>
    </source>
</reference>
<dbReference type="Proteomes" id="UP000095286">
    <property type="component" value="Unplaced"/>
</dbReference>
<proteinExistence type="predicted"/>
<dbReference type="WBParaSite" id="RSKR_0000964500.1">
    <property type="protein sequence ID" value="RSKR_0000964500.1"/>
    <property type="gene ID" value="RSKR_0000964500"/>
</dbReference>
<evidence type="ECO:0000313" key="2">
    <source>
        <dbReference type="WBParaSite" id="RSKR_0000964500.1"/>
    </source>
</evidence>
<organism evidence="1 2">
    <name type="scientific">Rhabditophanes sp. KR3021</name>
    <dbReference type="NCBI Taxonomy" id="114890"/>
    <lineage>
        <taxon>Eukaryota</taxon>
        <taxon>Metazoa</taxon>
        <taxon>Ecdysozoa</taxon>
        <taxon>Nematoda</taxon>
        <taxon>Chromadorea</taxon>
        <taxon>Rhabditida</taxon>
        <taxon>Tylenchina</taxon>
        <taxon>Panagrolaimomorpha</taxon>
        <taxon>Strongyloidoidea</taxon>
        <taxon>Alloionematidae</taxon>
        <taxon>Rhabditophanes</taxon>
    </lineage>
</organism>
<sequence>MGKRKATKAVSNNDASVESEMEEPVTAESDADQPLTVESDANETQMDHSFFSRQLTYTDTITKLIDTFKISSFVERIHTLLDEPVPQREKITLIRCIVFKQGYSGNSDNLTSIDSLETLSPNIIKVDPTDSSFCIASLSAQIISIAKDTYDVLGNVNTLREIKKITKGYEFGVFKNDNGVTEPICILVTQTELLHSQLLNKMINILFELKLPISLIMTVSTDFNTVFSKCSKEYFKYLDMKYIDGSNMVDDFSTVWDNIQYSWEKCDFFFDYQTIKAARKTFCLYSHSTKHIKSYVDLALNFHFAKVNKIGSIIERDSEFVLHKRVYCKAIKVFQEMIADIEKYKGKNACWEIAGMIDESGSFFDESVYGDICNEWATWKPEKWILFLGKMNEIRVRSEIESFSNYFNEFANRIVDLRNLEKRKEEYKKELAASSLAKSTKKMSSTELRFARKNMMEKTKNSDLYTQDKMEIFPIVKEFFKMALTRMKEAPGYETHYVELDKKVEQFINPPSDYAFQMILTEALKQELTTKRPYNLLDVPLAYDLIQSMSDKQVTRKYITVDSWKEKFVQDCNEGKVDDKGMRFEKAVVALKRLGIIKNLLFSMSKIEKPVVREESLTDSEVEIVDPKECGEKQSFEDDEDDKKSVKSNRSNKSNKSNRSNRSSKSNKSGHLSDSNAESDDDEEETEVDTEEEHEYEDEEEAPIEECESDKYYGKDAKHTAILNLIYYSVLMFVVPLSVMYLTYHYVFIGHYGYDTDTAAMYAGLCAAATVYLVILAFIREAYNEEKQAEIRKKELKSE</sequence>